<dbReference type="InterPro" id="IPR053827">
    <property type="entry name" value="Gp10_C"/>
</dbReference>
<dbReference type="EMBL" id="CP042831">
    <property type="protein sequence ID" value="QEE51029.1"/>
    <property type="molecule type" value="Genomic_DNA"/>
</dbReference>
<organism evidence="2 3">
    <name type="scientific">Flavobacterium alkalisoli</name>
    <dbReference type="NCBI Taxonomy" id="2602769"/>
    <lineage>
        <taxon>Bacteria</taxon>
        <taxon>Pseudomonadati</taxon>
        <taxon>Bacteroidota</taxon>
        <taxon>Flavobacteriia</taxon>
        <taxon>Flavobacteriales</taxon>
        <taxon>Flavobacteriaceae</taxon>
        <taxon>Flavobacterium</taxon>
    </lineage>
</organism>
<evidence type="ECO:0000313" key="3">
    <source>
        <dbReference type="Proteomes" id="UP000321222"/>
    </source>
</evidence>
<dbReference type="OrthoDB" id="9113831at2"/>
<evidence type="ECO:0000313" key="2">
    <source>
        <dbReference type="EMBL" id="QEE51029.1"/>
    </source>
</evidence>
<dbReference type="SUPFAM" id="SSF88874">
    <property type="entry name" value="Receptor-binding domain of short tail fibre protein gp12"/>
    <property type="match status" value="1"/>
</dbReference>
<proteinExistence type="predicted"/>
<dbReference type="CDD" id="cd22641">
    <property type="entry name" value="C24-like"/>
    <property type="match status" value="1"/>
</dbReference>
<name>A0A5B9FXF6_9FLAO</name>
<dbReference type="Pfam" id="PF21939">
    <property type="entry name" value="Gp10_C"/>
    <property type="match status" value="1"/>
</dbReference>
<feature type="domain" description="Baseplate structural protein Gp10 C-terminal" evidence="1">
    <location>
        <begin position="175"/>
        <end position="281"/>
    </location>
</feature>
<evidence type="ECO:0000259" key="1">
    <source>
        <dbReference type="Pfam" id="PF21939"/>
    </source>
</evidence>
<sequence length="282" mass="30380">MNKSVFTNTGGLKLHQERLQELQDSYTLFNALGFLAGDFSIIEGCVYNNSNNTTSDGVLFINGEVMEFRGGVTQASIIINEQNVNRPYKNGTIQTVHKIRWASFGTGTGSISWAGFQRCYPTRGLEAILNAKASLTAVNQLTARVQTLESINAVFQAAGGVILWMKPASEIPAGWAEYTPLRGKFPVGLDPDDSTFNTLLGQGGSKQVTLSANNLPPHSHPIDSSILKRKDGAAEVIDYGNDVPVKTIAADGVTSTGNNTGGSQPVNILNPHRIVYFIHRIG</sequence>
<reference evidence="2 3" key="1">
    <citation type="submission" date="2019-08" db="EMBL/GenBank/DDBJ databases">
        <title>Flavobacterium alkalisoli sp. nov., isolated from rhizosphere soil of Suaeda salsa.</title>
        <authorList>
            <person name="Sun J.-Q."/>
            <person name="Xu L."/>
        </authorList>
    </citation>
    <scope>NUCLEOTIDE SEQUENCE [LARGE SCALE GENOMIC DNA]</scope>
    <source>
        <strain evidence="2 3">XS-5</strain>
    </source>
</reference>
<keyword evidence="3" id="KW-1185">Reference proteome</keyword>
<dbReference type="Proteomes" id="UP000321222">
    <property type="component" value="Chromosome"/>
</dbReference>
<dbReference type="AlphaFoldDB" id="A0A5B9FXF6"/>
<protein>
    <recommendedName>
        <fullName evidence="1">Baseplate structural protein Gp10 C-terminal domain-containing protein</fullName>
    </recommendedName>
</protein>
<accession>A0A5B9FXF6</accession>
<gene>
    <name evidence="2" type="ORF">FUA48_16030</name>
</gene>
<dbReference type="RefSeq" id="WP_147584468.1">
    <property type="nucleotide sequence ID" value="NZ_CP042831.1"/>
</dbReference>
<dbReference type="KEGG" id="fak:FUA48_16030"/>